<dbReference type="InterPro" id="IPR006748">
    <property type="entry name" value="NH2Glyco/OHUrea_AB-resist_kin"/>
</dbReference>
<reference evidence="1 2" key="1">
    <citation type="submission" date="2019-11" db="EMBL/GenBank/DDBJ databases">
        <authorList>
            <person name="Criscuolo A."/>
        </authorList>
    </citation>
    <scope>NUCLEOTIDE SEQUENCE [LARGE SCALE GENOMIC DNA]</scope>
    <source>
        <strain evidence="1">CIP111667</strain>
    </source>
</reference>
<dbReference type="GO" id="GO:0016301">
    <property type="term" value="F:kinase activity"/>
    <property type="evidence" value="ECO:0007669"/>
    <property type="project" value="UniProtKB-KW"/>
</dbReference>
<dbReference type="InterPro" id="IPR011009">
    <property type="entry name" value="Kinase-like_dom_sf"/>
</dbReference>
<keyword evidence="1" id="KW-0418">Kinase</keyword>
<dbReference type="GO" id="GO:0016773">
    <property type="term" value="F:phosphotransferase activity, alcohol group as acceptor"/>
    <property type="evidence" value="ECO:0007669"/>
    <property type="project" value="InterPro"/>
</dbReference>
<name>A0A7M4DR05_9MICO</name>
<dbReference type="EMBL" id="CACRYJ010000066">
    <property type="protein sequence ID" value="VZO39899.1"/>
    <property type="molecule type" value="Genomic_DNA"/>
</dbReference>
<proteinExistence type="predicted"/>
<evidence type="ECO:0000313" key="1">
    <source>
        <dbReference type="EMBL" id="VZO39899.1"/>
    </source>
</evidence>
<dbReference type="AlphaFoldDB" id="A0A7M4DR05"/>
<dbReference type="Pfam" id="PF04655">
    <property type="entry name" value="APH_6_hur"/>
    <property type="match status" value="1"/>
</dbReference>
<protein>
    <submittedName>
        <fullName evidence="1">Aminoglycoside/hydroxyurea antibiotic resistance kinase</fullName>
    </submittedName>
</protein>
<dbReference type="SUPFAM" id="SSF56112">
    <property type="entry name" value="Protein kinase-like (PK-like)"/>
    <property type="match status" value="1"/>
</dbReference>
<dbReference type="RefSeq" id="WP_156743197.1">
    <property type="nucleotide sequence ID" value="NZ_CACRYJ010000066.1"/>
</dbReference>
<dbReference type="Proteomes" id="UP000419743">
    <property type="component" value="Unassembled WGS sequence"/>
</dbReference>
<sequence>MARLPGLIDRATRRWGLSLGTPFSVGTAAWTTPGVMADGTPVVLKLTFPHDEAKYEATALALWQGHAAVELLDHDTQDWALLLRRAHPGTLLLADTSPPHVRLGIAVEILRNLHRAVASGTEMPPLTTVSATWSRIATQRANRWAHLYEAYREEVTYGLGLLAAFGRPGAKPGPLVVLHGDLNPGNILLDAPGSVPPQWLAIDPKPMIGDPGYDLWPVLSQIDNPFLYPDPLAVLRPRVELAARALGIPFRRICEWACARSVESVLWQLETWPDPARQALALKDLTQVRCWAMLARS</sequence>
<dbReference type="Gene3D" id="3.90.1200.10">
    <property type="match status" value="1"/>
</dbReference>
<keyword evidence="1" id="KW-0808">Transferase</keyword>
<keyword evidence="2" id="KW-1185">Reference proteome</keyword>
<dbReference type="GO" id="GO:0019748">
    <property type="term" value="P:secondary metabolic process"/>
    <property type="evidence" value="ECO:0007669"/>
    <property type="project" value="InterPro"/>
</dbReference>
<comment type="caution">
    <text evidence="1">The sequence shown here is derived from an EMBL/GenBank/DDBJ whole genome shotgun (WGS) entry which is preliminary data.</text>
</comment>
<evidence type="ECO:0000313" key="2">
    <source>
        <dbReference type="Proteomes" id="UP000419743"/>
    </source>
</evidence>
<gene>
    <name evidence="1" type="ORF">HALOF300_04597</name>
</gene>
<accession>A0A7M4DR05</accession>
<organism evidence="1 2">
    <name type="scientific">Occultella aeris</name>
    <dbReference type="NCBI Taxonomy" id="2761496"/>
    <lineage>
        <taxon>Bacteria</taxon>
        <taxon>Bacillati</taxon>
        <taxon>Actinomycetota</taxon>
        <taxon>Actinomycetes</taxon>
        <taxon>Micrococcales</taxon>
        <taxon>Ruaniaceae</taxon>
        <taxon>Occultella</taxon>
    </lineage>
</organism>